<evidence type="ECO:0000313" key="1">
    <source>
        <dbReference type="EMBL" id="GFS20458.1"/>
    </source>
</evidence>
<dbReference type="AlphaFoldDB" id="A0AAV4JEZ2"/>
<name>A0AAV4JEZ2_9GAST</name>
<protein>
    <submittedName>
        <fullName evidence="1">Uncharacterized protein</fullName>
    </submittedName>
</protein>
<reference evidence="1 2" key="1">
    <citation type="journal article" date="2021" name="Elife">
        <title>Chloroplast acquisition without the gene transfer in kleptoplastic sea slugs, Plakobranchus ocellatus.</title>
        <authorList>
            <person name="Maeda T."/>
            <person name="Takahashi S."/>
            <person name="Yoshida T."/>
            <person name="Shimamura S."/>
            <person name="Takaki Y."/>
            <person name="Nagai Y."/>
            <person name="Toyoda A."/>
            <person name="Suzuki Y."/>
            <person name="Arimoto A."/>
            <person name="Ishii H."/>
            <person name="Satoh N."/>
            <person name="Nishiyama T."/>
            <person name="Hasebe M."/>
            <person name="Maruyama T."/>
            <person name="Minagawa J."/>
            <person name="Obokata J."/>
            <person name="Shigenobu S."/>
        </authorList>
    </citation>
    <scope>NUCLEOTIDE SEQUENCE [LARGE SCALE GENOMIC DNA]</scope>
</reference>
<gene>
    <name evidence="1" type="ORF">ElyMa_003313400</name>
</gene>
<keyword evidence="2" id="KW-1185">Reference proteome</keyword>
<organism evidence="1 2">
    <name type="scientific">Elysia marginata</name>
    <dbReference type="NCBI Taxonomy" id="1093978"/>
    <lineage>
        <taxon>Eukaryota</taxon>
        <taxon>Metazoa</taxon>
        <taxon>Spiralia</taxon>
        <taxon>Lophotrochozoa</taxon>
        <taxon>Mollusca</taxon>
        <taxon>Gastropoda</taxon>
        <taxon>Heterobranchia</taxon>
        <taxon>Euthyneura</taxon>
        <taxon>Panpulmonata</taxon>
        <taxon>Sacoglossa</taxon>
        <taxon>Placobranchoidea</taxon>
        <taxon>Plakobranchidae</taxon>
        <taxon>Elysia</taxon>
    </lineage>
</organism>
<dbReference type="Proteomes" id="UP000762676">
    <property type="component" value="Unassembled WGS sequence"/>
</dbReference>
<accession>A0AAV4JEZ2</accession>
<comment type="caution">
    <text evidence="1">The sequence shown here is derived from an EMBL/GenBank/DDBJ whole genome shotgun (WGS) entry which is preliminary data.</text>
</comment>
<evidence type="ECO:0000313" key="2">
    <source>
        <dbReference type="Proteomes" id="UP000762676"/>
    </source>
</evidence>
<sequence>MGIFTRAHHPVHSSATHRDLLGQEWQQAVSIKAVEWADRSAMQCPDQRARRLIGHFELTSEEMTHYDDDDDDNLKQTTLICYMAT</sequence>
<dbReference type="EMBL" id="BMAT01006822">
    <property type="protein sequence ID" value="GFS20458.1"/>
    <property type="molecule type" value="Genomic_DNA"/>
</dbReference>
<proteinExistence type="predicted"/>